<name>A0ABQ7R8P0_PLUXY</name>
<protein>
    <submittedName>
        <fullName evidence="2">Uncharacterized protein</fullName>
    </submittedName>
</protein>
<accession>A0ABQ7R8P0</accession>
<evidence type="ECO:0000313" key="2">
    <source>
        <dbReference type="EMBL" id="KAG7313662.1"/>
    </source>
</evidence>
<organism evidence="2 3">
    <name type="scientific">Plutella xylostella</name>
    <name type="common">Diamondback moth</name>
    <name type="synonym">Plutella maculipennis</name>
    <dbReference type="NCBI Taxonomy" id="51655"/>
    <lineage>
        <taxon>Eukaryota</taxon>
        <taxon>Metazoa</taxon>
        <taxon>Ecdysozoa</taxon>
        <taxon>Arthropoda</taxon>
        <taxon>Hexapoda</taxon>
        <taxon>Insecta</taxon>
        <taxon>Pterygota</taxon>
        <taxon>Neoptera</taxon>
        <taxon>Endopterygota</taxon>
        <taxon>Lepidoptera</taxon>
        <taxon>Glossata</taxon>
        <taxon>Ditrysia</taxon>
        <taxon>Yponomeutoidea</taxon>
        <taxon>Plutellidae</taxon>
        <taxon>Plutella</taxon>
    </lineage>
</organism>
<evidence type="ECO:0000313" key="3">
    <source>
        <dbReference type="Proteomes" id="UP000823941"/>
    </source>
</evidence>
<reference evidence="2 3" key="1">
    <citation type="submission" date="2021-06" db="EMBL/GenBank/DDBJ databases">
        <title>A haploid diamondback moth (Plutella xylostella L.) genome assembly resolves 31 chromosomes and identifies a diamide resistance mutation.</title>
        <authorList>
            <person name="Ward C.M."/>
            <person name="Perry K.D."/>
            <person name="Baker G."/>
            <person name="Powis K."/>
            <person name="Heckel D.G."/>
            <person name="Baxter S.W."/>
        </authorList>
    </citation>
    <scope>NUCLEOTIDE SEQUENCE [LARGE SCALE GENOMIC DNA]</scope>
    <source>
        <strain evidence="2 3">LV</strain>
        <tissue evidence="2">Single pupa</tissue>
    </source>
</reference>
<feature type="region of interest" description="Disordered" evidence="1">
    <location>
        <begin position="57"/>
        <end position="105"/>
    </location>
</feature>
<comment type="caution">
    <text evidence="2">The sequence shown here is derived from an EMBL/GenBank/DDBJ whole genome shotgun (WGS) entry which is preliminary data.</text>
</comment>
<proteinExistence type="predicted"/>
<evidence type="ECO:0000256" key="1">
    <source>
        <dbReference type="SAM" id="MobiDB-lite"/>
    </source>
</evidence>
<sequence>MIKLQRCNCRLPLNTYVFQSIESPNVGMAPCSRPRAVAGPQSTRVSVVQQVTTPVTISGDVTGATPPPARAPAAWRQPRPRFHPRSHQVAANCQPTYPTPETGEL</sequence>
<dbReference type="Proteomes" id="UP000823941">
    <property type="component" value="Chromosome 1"/>
</dbReference>
<dbReference type="EMBL" id="JAHIBW010000001">
    <property type="protein sequence ID" value="KAG7313662.1"/>
    <property type="molecule type" value="Genomic_DNA"/>
</dbReference>
<gene>
    <name evidence="2" type="ORF">JYU34_000821</name>
</gene>
<keyword evidence="3" id="KW-1185">Reference proteome</keyword>